<evidence type="ECO:0000259" key="9">
    <source>
        <dbReference type="Pfam" id="PF08158"/>
    </source>
</evidence>
<dbReference type="SUPFAM" id="SSF48371">
    <property type="entry name" value="ARM repeat"/>
    <property type="match status" value="2"/>
</dbReference>
<dbReference type="GeneID" id="5894704"/>
<accession>A9V9U5</accession>
<dbReference type="OMA" id="AMYKTYK"/>
<dbReference type="GO" id="GO:0005730">
    <property type="term" value="C:nucleolus"/>
    <property type="evidence" value="ECO:0000318"/>
    <property type="project" value="GO_Central"/>
</dbReference>
<dbReference type="Proteomes" id="UP000001357">
    <property type="component" value="Unassembled WGS sequence"/>
</dbReference>
<evidence type="ECO:0000313" key="11">
    <source>
        <dbReference type="Proteomes" id="UP000001357"/>
    </source>
</evidence>
<dbReference type="Pfam" id="PF05285">
    <property type="entry name" value="SDA1_dom"/>
    <property type="match status" value="1"/>
</dbReference>
<keyword evidence="4" id="KW-0690">Ribosome biogenesis</keyword>
<dbReference type="InterPro" id="IPR000225">
    <property type="entry name" value="Armadillo"/>
</dbReference>
<name>A9V9U5_MONBE</name>
<evidence type="ECO:0000259" key="8">
    <source>
        <dbReference type="Pfam" id="PF05285"/>
    </source>
</evidence>
<evidence type="ECO:0008006" key="12">
    <source>
        <dbReference type="Google" id="ProtNLM"/>
    </source>
</evidence>
<dbReference type="STRING" id="81824.A9V9U5"/>
<comment type="subcellular location">
    <subcellularLocation>
        <location evidence="1">Nucleus</location>
    </subcellularLocation>
</comment>
<dbReference type="Gene3D" id="1.25.10.10">
    <property type="entry name" value="Leucine-rich Repeat Variant"/>
    <property type="match status" value="2"/>
</dbReference>
<dbReference type="GO" id="GO:0000055">
    <property type="term" value="P:ribosomal large subunit export from nucleus"/>
    <property type="evidence" value="ECO:0000318"/>
    <property type="project" value="GO_Central"/>
</dbReference>
<proteinExistence type="inferred from homology"/>
<evidence type="ECO:0000313" key="10">
    <source>
        <dbReference type="EMBL" id="EDQ85727.1"/>
    </source>
</evidence>
<evidence type="ECO:0000256" key="1">
    <source>
        <dbReference type="ARBA" id="ARBA00004123"/>
    </source>
</evidence>
<reference evidence="10 11" key="1">
    <citation type="journal article" date="2008" name="Nature">
        <title>The genome of the choanoflagellate Monosiga brevicollis and the origin of metazoans.</title>
        <authorList>
            <consortium name="JGI Sequencing"/>
            <person name="King N."/>
            <person name="Westbrook M.J."/>
            <person name="Young S.L."/>
            <person name="Kuo A."/>
            <person name="Abedin M."/>
            <person name="Chapman J."/>
            <person name="Fairclough S."/>
            <person name="Hellsten U."/>
            <person name="Isogai Y."/>
            <person name="Letunic I."/>
            <person name="Marr M."/>
            <person name="Pincus D."/>
            <person name="Putnam N."/>
            <person name="Rokas A."/>
            <person name="Wright K.J."/>
            <person name="Zuzow R."/>
            <person name="Dirks W."/>
            <person name="Good M."/>
            <person name="Goodstein D."/>
            <person name="Lemons D."/>
            <person name="Li W."/>
            <person name="Lyons J.B."/>
            <person name="Morris A."/>
            <person name="Nichols S."/>
            <person name="Richter D.J."/>
            <person name="Salamov A."/>
            <person name="Bork P."/>
            <person name="Lim W.A."/>
            <person name="Manning G."/>
            <person name="Miller W.T."/>
            <person name="McGinnis W."/>
            <person name="Shapiro H."/>
            <person name="Tjian R."/>
            <person name="Grigoriev I.V."/>
            <person name="Rokhsar D."/>
        </authorList>
    </citation>
    <scope>NUCLEOTIDE SEQUENCE [LARGE SCALE GENOMIC DNA]</scope>
    <source>
        <strain evidence="11">MX1 / ATCC 50154</strain>
    </source>
</reference>
<feature type="compositionally biased region" description="Basic and acidic residues" evidence="7">
    <location>
        <begin position="976"/>
        <end position="997"/>
    </location>
</feature>
<dbReference type="InterPro" id="IPR016024">
    <property type="entry name" value="ARM-type_fold"/>
</dbReference>
<sequence length="1058" mass="119504">MAATRVTEQFPPNLDVTKAPLAFGQRALPKLNEELQDGQSLEIKLQALRSLNDKLRSPTNIQQAIDAGIVKSTQHLLKDQDVLVRQLTVRLVGHFTQHSIGRTALLQQGILPTLCELYHDTDVLVRQRAHSAVHMLTTTAQGTAALLDLAQVAVLVYKLEVEREHDIILVPLLDTLTAIMKFDTSAVLTSRGIDQFLALFTNANPQVVASAARALAELCVSAEGKQQAVETQAVDKLVPLLQHTSSLVITAACNALASICITTPGKEAFAQSDAGLAALVRLLSMPNEDVQLAAIKAIHVTCEAPTCRAYYRVNALQQGPATLAQLQNLIKRDKEAYAEEFFQQYRRYEAMSQVFRLKPDSAHEDFGELVSFLSAVAHCFPDTLKNLPQELAELLEKHAEVLDPELRMTLCRALILLRNKDMIKSSALLQLFFTLFRCPDKQLRSTLYNHIVNDIRRLNAKHQNHAVNKALQNYMFTMINDPCLVAARKCLDAMIELYNRNIWKDDKCVNVIAQACLHEQSKIATTAVNFFLQDKIVQQIDGDDEDAMSTYKAAMAANEHNRKTAKRKKQASKALKQAQRQERKRNNVPVFHFQALHQIHNPQTTHGISLRIFRSGFAERLLAKLRQSKSDKFDVRLMYMNLISRLVGVHELVLLNFYPFLQRYLQPYQQDVTKVLTYLAQASHEYVPDDALESILKTIADNFVTERSSPESIAVGSVIALLLFGSAINIHSLRDFFSPVQISLRMPLLGHLNRLNSIAAICARCPLAMTQPLLEDLIQYKSSKHKIVTAAARSLIQLFREKNPELLPRKERGRPDGQEHEVLGYGESKPLDMVPGTELLSLYEEAKASGEIIEEEGDDGWETASDDSDDEADWVTVEHSDDEDSGKASKRAKSKDDAAVYNEQRDDLVQDTVDKATRLQRAKELSMNKILTQEDFERIKKLQAQQMLRPAFGAKTTAKEERDVLREEDILPDVRKRRQSKEERLAQIEAGREDRGKFGYRKSKTNEYASTTNKDKAKRKNPMMLKHARKAVEKRGRDLRTKQIDARKSKQKDQRNRK</sequence>
<keyword evidence="11" id="KW-1185">Reference proteome</keyword>
<dbReference type="Pfam" id="PF13646">
    <property type="entry name" value="HEAT_2"/>
    <property type="match status" value="1"/>
</dbReference>
<evidence type="ECO:0000256" key="6">
    <source>
        <dbReference type="ARBA" id="ARBA00023242"/>
    </source>
</evidence>
<keyword evidence="6" id="KW-0539">Nucleus</keyword>
<dbReference type="Pfam" id="PF08158">
    <property type="entry name" value="SDA1_HEAT"/>
    <property type="match status" value="2"/>
</dbReference>
<dbReference type="InterPro" id="IPR007949">
    <property type="entry name" value="SDA1_MD"/>
</dbReference>
<feature type="domain" description="SDA1 N-terminal" evidence="9">
    <location>
        <begin position="372"/>
        <end position="716"/>
    </location>
</feature>
<feature type="region of interest" description="Disordered" evidence="7">
    <location>
        <begin position="557"/>
        <end position="584"/>
    </location>
</feature>
<dbReference type="FunCoup" id="A9V9U5">
    <property type="interactions" value="1140"/>
</dbReference>
<dbReference type="SMART" id="SM00185">
    <property type="entry name" value="ARM"/>
    <property type="match status" value="5"/>
</dbReference>
<evidence type="ECO:0000256" key="5">
    <source>
        <dbReference type="ARBA" id="ARBA00022927"/>
    </source>
</evidence>
<dbReference type="PANTHER" id="PTHR12730:SF0">
    <property type="entry name" value="PROTEIN SDA1 HOMOLOG"/>
    <property type="match status" value="1"/>
</dbReference>
<organism evidence="10 11">
    <name type="scientific">Monosiga brevicollis</name>
    <name type="common">Choanoflagellate</name>
    <dbReference type="NCBI Taxonomy" id="81824"/>
    <lineage>
        <taxon>Eukaryota</taxon>
        <taxon>Choanoflagellata</taxon>
        <taxon>Craspedida</taxon>
        <taxon>Salpingoecidae</taxon>
        <taxon>Monosiga</taxon>
    </lineage>
</organism>
<keyword evidence="3" id="KW-0813">Transport</keyword>
<feature type="compositionally biased region" description="Acidic residues" evidence="7">
    <location>
        <begin position="852"/>
        <end position="873"/>
    </location>
</feature>
<dbReference type="PANTHER" id="PTHR12730">
    <property type="entry name" value="HSDA/SDA1-RELATED"/>
    <property type="match status" value="1"/>
</dbReference>
<keyword evidence="5" id="KW-0653">Protein transport</keyword>
<evidence type="ECO:0000256" key="2">
    <source>
        <dbReference type="ARBA" id="ARBA00005783"/>
    </source>
</evidence>
<feature type="domain" description="SDA1 middle" evidence="8">
    <location>
        <begin position="862"/>
        <end position="991"/>
    </location>
</feature>
<evidence type="ECO:0000256" key="3">
    <source>
        <dbReference type="ARBA" id="ARBA00022448"/>
    </source>
</evidence>
<dbReference type="InterPro" id="IPR012977">
    <property type="entry name" value="SDA1_N"/>
</dbReference>
<dbReference type="RefSeq" id="XP_001749442.1">
    <property type="nucleotide sequence ID" value="XM_001749390.1"/>
</dbReference>
<dbReference type="KEGG" id="mbr:MONBRDRAFT_38740"/>
<dbReference type="InterPro" id="IPR027312">
    <property type="entry name" value="Sda1"/>
</dbReference>
<dbReference type="eggNOG" id="KOG0167">
    <property type="taxonomic scope" value="Eukaryota"/>
</dbReference>
<feature type="region of interest" description="Disordered" evidence="7">
    <location>
        <begin position="976"/>
        <end position="1058"/>
    </location>
</feature>
<dbReference type="EMBL" id="CH991571">
    <property type="protein sequence ID" value="EDQ85727.1"/>
    <property type="molecule type" value="Genomic_DNA"/>
</dbReference>
<protein>
    <recommendedName>
        <fullName evidence="12">Protein SDA1</fullName>
    </recommendedName>
</protein>
<dbReference type="GO" id="GO:0042273">
    <property type="term" value="P:ribosomal large subunit biogenesis"/>
    <property type="evidence" value="ECO:0000318"/>
    <property type="project" value="GO_Central"/>
</dbReference>
<gene>
    <name evidence="10" type="ORF">MONBRDRAFT_38740</name>
</gene>
<evidence type="ECO:0000256" key="7">
    <source>
        <dbReference type="SAM" id="MobiDB-lite"/>
    </source>
</evidence>
<dbReference type="InterPro" id="IPR011989">
    <property type="entry name" value="ARM-like"/>
</dbReference>
<dbReference type="AlphaFoldDB" id="A9V9U5"/>
<feature type="domain" description="SDA1 N-terminal" evidence="9">
    <location>
        <begin position="755"/>
        <end position="784"/>
    </location>
</feature>
<feature type="compositionally biased region" description="Basic and acidic residues" evidence="7">
    <location>
        <begin position="1030"/>
        <end position="1058"/>
    </location>
</feature>
<dbReference type="eggNOG" id="KOG2229">
    <property type="taxonomic scope" value="Eukaryota"/>
</dbReference>
<dbReference type="GO" id="GO:0015031">
    <property type="term" value="P:protein transport"/>
    <property type="evidence" value="ECO:0007669"/>
    <property type="project" value="UniProtKB-KW"/>
</dbReference>
<feature type="region of interest" description="Disordered" evidence="7">
    <location>
        <begin position="852"/>
        <end position="899"/>
    </location>
</feature>
<comment type="similarity">
    <text evidence="2">Belongs to the SDA1 family.</text>
</comment>
<dbReference type="InParanoid" id="A9V9U5"/>
<evidence type="ECO:0000256" key="4">
    <source>
        <dbReference type="ARBA" id="ARBA00022517"/>
    </source>
</evidence>
<feature type="compositionally biased region" description="Basic residues" evidence="7">
    <location>
        <begin position="1016"/>
        <end position="1029"/>
    </location>
</feature>